<evidence type="ECO:0000313" key="2">
    <source>
        <dbReference type="EMBL" id="KAK4152312.1"/>
    </source>
</evidence>
<dbReference type="AlphaFoldDB" id="A0AAN6VIR6"/>
<dbReference type="EMBL" id="MU856979">
    <property type="protein sequence ID" value="KAK4152312.1"/>
    <property type="molecule type" value="Genomic_DNA"/>
</dbReference>
<gene>
    <name evidence="2" type="ORF">C8A00DRAFT_44616</name>
</gene>
<sequence length="1180" mass="130823">MVIFTGGKSRAISSPRHLTLRHARRKVLHSKIKRGILDAEEDDQPILKPGEEKLNSFWAPGLEAGPKHLIVATQTVKAPGSTDDLVLVSEQDFYVDAPQFSLPEGSVYSCYPPSGYAEDHRILPHVVLTDPHLPWERRGSPKDDSRGDKRNKVPWLALFTFTQDELRLAPDALGGFQFKQTPTMAVNMTVGELWSITTANSPIGKKWKPDTIKDAKGDFIFMKPDLFKSLFSTFGDDNKRVVPPTPATTKYKYLSHVRNINTTGMAVAGVEDVGIFSVVVGSRSGPLENEAPVSVSVHLVSIEGVEDMTEFPDDKPLVAMCSLHSWNYTVNPPGMLNVHDAFVHLGTAPLGLNVLRAPDDMVDSIRRMPDKVSQRLAQRLQDGYTLVKYRVQTGEKTVAVYRSPFTPTVVAPLADREQCSNSGQDLQILDREVGIMDVTYSVAWQAGRLLALGDQGFTAALARLRTAIHTLAMKESKIEVIRSVGGGSSLRRRVDILQDLKETVGHLGRIHLGGGGGGEGGSGFIPGPPKQRWRRPRLTKKWQYPPLGFNAIQIKDIYLERATEAAFELAMAKDGKIYDETNDPVSTDWMQVLAWVMDRMFLSGIPAHYLISDPSHLPHESLRFFYIDPNWVDALIDGALSLANHNGEDRDRVAIKRAINRYIHHTPEHQTHPPQIPSYGFYLRSDLVTMYPDLKVSTMPPPPDGTVPDKAPLLRHDIVSDGVMLGLLDRLPGSEDFAALCFTQPPHQQRFAAGYELTKDEVDIEIGRQYTVDQTTRETDPLRHDALPPTIEMHPGDPKNWFIWSTDPSAPKNDLRVIRLPFYAEEQRRLLENGMDKSYFDDDTPNSALLAMQLNDPFYRLIVSAKDPAASSVFAKLLDTNNEPRALRLTNPPRIRRLVEDEDKDESEGEVEAEAEGDQDQGPDDPEPVPPSLSLYSRHESYQPLPHVLKSNLAPHIRSNLPRYDPSQLGRSPLSVINPPGHLATAVGASASASASIYIPQGDDPAGPPVYDCAVYTPGFSSVQTASADAALPQDLVFSIRLGNNKHNDYRLIEFQVIIPLGDAGNDADPSSYRLFPSYDGPGPRMLSNLRFVVLPALKDDADGVPCLVLRLLPRSANGWTAVTLVDELSFLLCLALPNNTYRGQSRTSLTLYTAAYYKYVSEKNPRRGQFTVTLRNTGS</sequence>
<accession>A0AAN6VIR6</accession>
<dbReference type="Proteomes" id="UP001302745">
    <property type="component" value="Unassembled WGS sequence"/>
</dbReference>
<evidence type="ECO:0000256" key="1">
    <source>
        <dbReference type="SAM" id="MobiDB-lite"/>
    </source>
</evidence>
<keyword evidence="3" id="KW-1185">Reference proteome</keyword>
<feature type="compositionally biased region" description="Acidic residues" evidence="1">
    <location>
        <begin position="900"/>
        <end position="927"/>
    </location>
</feature>
<proteinExistence type="predicted"/>
<protein>
    <submittedName>
        <fullName evidence="2">Uncharacterized protein</fullName>
    </submittedName>
</protein>
<feature type="region of interest" description="Disordered" evidence="1">
    <location>
        <begin position="885"/>
        <end position="936"/>
    </location>
</feature>
<name>A0AAN6VIR6_9PEZI</name>
<reference evidence="2" key="2">
    <citation type="submission" date="2023-05" db="EMBL/GenBank/DDBJ databases">
        <authorList>
            <consortium name="Lawrence Berkeley National Laboratory"/>
            <person name="Steindorff A."/>
            <person name="Hensen N."/>
            <person name="Bonometti L."/>
            <person name="Westerberg I."/>
            <person name="Brannstrom I.O."/>
            <person name="Guillou S."/>
            <person name="Cros-Aarteil S."/>
            <person name="Calhoun S."/>
            <person name="Haridas S."/>
            <person name="Kuo A."/>
            <person name="Mondo S."/>
            <person name="Pangilinan J."/>
            <person name="Riley R."/>
            <person name="Labutti K."/>
            <person name="Andreopoulos B."/>
            <person name="Lipzen A."/>
            <person name="Chen C."/>
            <person name="Yanf M."/>
            <person name="Daum C."/>
            <person name="Ng V."/>
            <person name="Clum A."/>
            <person name="Ohm R."/>
            <person name="Martin F."/>
            <person name="Silar P."/>
            <person name="Natvig D."/>
            <person name="Lalanne C."/>
            <person name="Gautier V."/>
            <person name="Ament-Velasquez S.L."/>
            <person name="Kruys A."/>
            <person name="Hutchinson M.I."/>
            <person name="Powell A.J."/>
            <person name="Barry K."/>
            <person name="Miller A.N."/>
            <person name="Grigoriev I.V."/>
            <person name="Debuchy R."/>
            <person name="Gladieux P."/>
            <person name="Thoren M.H."/>
            <person name="Johannesson H."/>
        </authorList>
    </citation>
    <scope>NUCLEOTIDE SEQUENCE</scope>
    <source>
        <strain evidence="2">CBS 538.74</strain>
    </source>
</reference>
<evidence type="ECO:0000313" key="3">
    <source>
        <dbReference type="Proteomes" id="UP001302745"/>
    </source>
</evidence>
<reference evidence="2" key="1">
    <citation type="journal article" date="2023" name="Mol. Phylogenet. Evol.">
        <title>Genome-scale phylogeny and comparative genomics of the fungal order Sordariales.</title>
        <authorList>
            <person name="Hensen N."/>
            <person name="Bonometti L."/>
            <person name="Westerberg I."/>
            <person name="Brannstrom I.O."/>
            <person name="Guillou S."/>
            <person name="Cros-Aarteil S."/>
            <person name="Calhoun S."/>
            <person name="Haridas S."/>
            <person name="Kuo A."/>
            <person name="Mondo S."/>
            <person name="Pangilinan J."/>
            <person name="Riley R."/>
            <person name="LaButti K."/>
            <person name="Andreopoulos B."/>
            <person name="Lipzen A."/>
            <person name="Chen C."/>
            <person name="Yan M."/>
            <person name="Daum C."/>
            <person name="Ng V."/>
            <person name="Clum A."/>
            <person name="Steindorff A."/>
            <person name="Ohm R.A."/>
            <person name="Martin F."/>
            <person name="Silar P."/>
            <person name="Natvig D.O."/>
            <person name="Lalanne C."/>
            <person name="Gautier V."/>
            <person name="Ament-Velasquez S.L."/>
            <person name="Kruys A."/>
            <person name="Hutchinson M.I."/>
            <person name="Powell A.J."/>
            <person name="Barry K."/>
            <person name="Miller A.N."/>
            <person name="Grigoriev I.V."/>
            <person name="Debuchy R."/>
            <person name="Gladieux P."/>
            <person name="Hiltunen Thoren M."/>
            <person name="Johannesson H."/>
        </authorList>
    </citation>
    <scope>NUCLEOTIDE SEQUENCE</scope>
    <source>
        <strain evidence="2">CBS 538.74</strain>
    </source>
</reference>
<comment type="caution">
    <text evidence="2">The sequence shown here is derived from an EMBL/GenBank/DDBJ whole genome shotgun (WGS) entry which is preliminary data.</text>
</comment>
<organism evidence="2 3">
    <name type="scientific">Chaetomidium leptoderma</name>
    <dbReference type="NCBI Taxonomy" id="669021"/>
    <lineage>
        <taxon>Eukaryota</taxon>
        <taxon>Fungi</taxon>
        <taxon>Dikarya</taxon>
        <taxon>Ascomycota</taxon>
        <taxon>Pezizomycotina</taxon>
        <taxon>Sordariomycetes</taxon>
        <taxon>Sordariomycetidae</taxon>
        <taxon>Sordariales</taxon>
        <taxon>Chaetomiaceae</taxon>
        <taxon>Chaetomidium</taxon>
    </lineage>
</organism>